<evidence type="ECO:0000313" key="2">
    <source>
        <dbReference type="Proteomes" id="UP000236630"/>
    </source>
</evidence>
<reference evidence="1 2" key="1">
    <citation type="journal article" date="2017" name="Front. Genet.">
        <title>Draft sequencing of the heterozygous diploid genome of Satsuma (Citrus unshiu Marc.) using a hybrid assembly approach.</title>
        <authorList>
            <person name="Shimizu T."/>
            <person name="Tanizawa Y."/>
            <person name="Mochizuki T."/>
            <person name="Nagasaki H."/>
            <person name="Yoshioka T."/>
            <person name="Toyoda A."/>
            <person name="Fujiyama A."/>
            <person name="Kaminuma E."/>
            <person name="Nakamura Y."/>
        </authorList>
    </citation>
    <scope>NUCLEOTIDE SEQUENCE [LARGE SCALE GENOMIC DNA]</scope>
    <source>
        <strain evidence="2">cv. Miyagawa wase</strain>
    </source>
</reference>
<comment type="caution">
    <text evidence="1">The sequence shown here is derived from an EMBL/GenBank/DDBJ whole genome shotgun (WGS) entry which is preliminary data.</text>
</comment>
<proteinExistence type="predicted"/>
<organism evidence="1 2">
    <name type="scientific">Citrus unshiu</name>
    <name type="common">Satsuma mandarin</name>
    <name type="synonym">Citrus nobilis var. unshiu</name>
    <dbReference type="NCBI Taxonomy" id="55188"/>
    <lineage>
        <taxon>Eukaryota</taxon>
        <taxon>Viridiplantae</taxon>
        <taxon>Streptophyta</taxon>
        <taxon>Embryophyta</taxon>
        <taxon>Tracheophyta</taxon>
        <taxon>Spermatophyta</taxon>
        <taxon>Magnoliopsida</taxon>
        <taxon>eudicotyledons</taxon>
        <taxon>Gunneridae</taxon>
        <taxon>Pentapetalae</taxon>
        <taxon>rosids</taxon>
        <taxon>malvids</taxon>
        <taxon>Sapindales</taxon>
        <taxon>Rutaceae</taxon>
        <taxon>Aurantioideae</taxon>
        <taxon>Citrus</taxon>
    </lineage>
</organism>
<dbReference type="PANTHER" id="PTHR16128">
    <property type="entry name" value="FAD/NAD(P)-BINDING OXIDOREDUCTASE FAMILY PROTEIN"/>
    <property type="match status" value="1"/>
</dbReference>
<dbReference type="STRING" id="55188.A0A2H5PUH6"/>
<dbReference type="Gene3D" id="3.50.50.60">
    <property type="entry name" value="FAD/NAD(P)-binding domain"/>
    <property type="match status" value="1"/>
</dbReference>
<accession>A0A2H5PUH6</accession>
<name>A0A2H5PUH6_CITUN</name>
<dbReference type="InterPro" id="IPR036188">
    <property type="entry name" value="FAD/NAD-bd_sf"/>
</dbReference>
<keyword evidence="2" id="KW-1185">Reference proteome</keyword>
<evidence type="ECO:0000313" key="1">
    <source>
        <dbReference type="EMBL" id="GAY56028.1"/>
    </source>
</evidence>
<gene>
    <name evidence="1" type="ORF">CUMW_168660</name>
</gene>
<sequence length="170" mass="19140">MVRICSIILSETLQDLEPFNRMWHLSKNGEPCGQFDVIVIARNVIVPRCNDRTMCKPVVGSSGVSLRMELSSIWTLLAASEDHCLLGSAASFKAPLLRAVSWMENNSEKLFCSQSDGAHCWTLFSTTAYGKRNKFPQIFLHINTPQQLGNVELGYYVMRYMEYIIADVGV</sequence>
<dbReference type="Proteomes" id="UP000236630">
    <property type="component" value="Unassembled WGS sequence"/>
</dbReference>
<dbReference type="EMBL" id="BDQV01000129">
    <property type="protein sequence ID" value="GAY56028.1"/>
    <property type="molecule type" value="Genomic_DNA"/>
</dbReference>
<dbReference type="PANTHER" id="PTHR16128:SF8">
    <property type="entry name" value="EXPRESSED PROTEIN"/>
    <property type="match status" value="1"/>
</dbReference>
<dbReference type="Gene3D" id="3.90.660.10">
    <property type="match status" value="1"/>
</dbReference>
<dbReference type="AlphaFoldDB" id="A0A2H5PUH6"/>
<protein>
    <submittedName>
        <fullName evidence="1">Uncharacterized protein</fullName>
    </submittedName>
</protein>